<proteinExistence type="predicted"/>
<reference evidence="1" key="1">
    <citation type="submission" date="2021-01" db="EMBL/GenBank/DDBJ databases">
        <authorList>
            <person name="Kaushik A."/>
        </authorList>
    </citation>
    <scope>NUCLEOTIDE SEQUENCE</scope>
    <source>
        <strain evidence="1">Type strain: AG8-Rh-89/</strain>
    </source>
</reference>
<protein>
    <recommendedName>
        <fullName evidence="3">F-box domain-containing protein</fullName>
    </recommendedName>
</protein>
<organism evidence="1 2">
    <name type="scientific">Rhizoctonia solani</name>
    <dbReference type="NCBI Taxonomy" id="456999"/>
    <lineage>
        <taxon>Eukaryota</taxon>
        <taxon>Fungi</taxon>
        <taxon>Dikarya</taxon>
        <taxon>Basidiomycota</taxon>
        <taxon>Agaricomycotina</taxon>
        <taxon>Agaricomycetes</taxon>
        <taxon>Cantharellales</taxon>
        <taxon>Ceratobasidiaceae</taxon>
        <taxon>Rhizoctonia</taxon>
    </lineage>
</organism>
<evidence type="ECO:0000313" key="1">
    <source>
        <dbReference type="EMBL" id="CAE6527536.1"/>
    </source>
</evidence>
<dbReference type="AlphaFoldDB" id="A0A8H3DHI1"/>
<comment type="caution">
    <text evidence="1">The sequence shown here is derived from an EMBL/GenBank/DDBJ whole genome shotgun (WGS) entry which is preliminary data.</text>
</comment>
<dbReference type="EMBL" id="CAJMWZ010006781">
    <property type="protein sequence ID" value="CAE6527536.1"/>
    <property type="molecule type" value="Genomic_DNA"/>
</dbReference>
<gene>
    <name evidence="1" type="ORF">RDB_LOCUS125896</name>
</gene>
<accession>A0A8H3DHI1</accession>
<sequence>MSVSISHSQRQSISSLDRKFNGRLPRINRLSPQILSRIFILCDQLWYADSKESKSPAPFGCQLIIPAVCHTWRKIALDMTTFWTRVRLADRAPFRLFELFLTRSGDVAPLDIDMNMTGSFWKTDDEFQMGTADEVDEALNFIVEHGGSLTRWRSVHIEVDTFHAFYRLCPFFGNVLPALKSLELA</sequence>
<name>A0A8H3DHI1_9AGAM</name>
<dbReference type="Proteomes" id="UP000663850">
    <property type="component" value="Unassembled WGS sequence"/>
</dbReference>
<evidence type="ECO:0008006" key="3">
    <source>
        <dbReference type="Google" id="ProtNLM"/>
    </source>
</evidence>
<evidence type="ECO:0000313" key="2">
    <source>
        <dbReference type="Proteomes" id="UP000663850"/>
    </source>
</evidence>